<evidence type="ECO:0000259" key="4">
    <source>
        <dbReference type="PROSITE" id="PS50106"/>
    </source>
</evidence>
<proteinExistence type="predicted"/>
<dbReference type="SUPFAM" id="SSF50494">
    <property type="entry name" value="Trypsin-like serine proteases"/>
    <property type="match status" value="1"/>
</dbReference>
<dbReference type="InterPro" id="IPR009003">
    <property type="entry name" value="Peptidase_S1_PA"/>
</dbReference>
<dbReference type="EMBL" id="UINC01001238">
    <property type="protein sequence ID" value="SUZ75225.1"/>
    <property type="molecule type" value="Genomic_DNA"/>
</dbReference>
<dbReference type="InterPro" id="IPR036034">
    <property type="entry name" value="PDZ_sf"/>
</dbReference>
<dbReference type="InterPro" id="IPR001940">
    <property type="entry name" value="Peptidase_S1C"/>
</dbReference>
<evidence type="ECO:0000256" key="3">
    <source>
        <dbReference type="SAM" id="MobiDB-lite"/>
    </source>
</evidence>
<organism evidence="5">
    <name type="scientific">marine metagenome</name>
    <dbReference type="NCBI Taxonomy" id="408172"/>
    <lineage>
        <taxon>unclassified sequences</taxon>
        <taxon>metagenomes</taxon>
        <taxon>ecological metagenomes</taxon>
    </lineage>
</organism>
<name>A0A381Q7B6_9ZZZZ</name>
<gene>
    <name evidence="5" type="ORF">METZ01_LOCUS28079</name>
</gene>
<feature type="compositionally biased region" description="Polar residues" evidence="3">
    <location>
        <begin position="33"/>
        <end position="53"/>
    </location>
</feature>
<dbReference type="Pfam" id="PF13365">
    <property type="entry name" value="Trypsin_2"/>
    <property type="match status" value="1"/>
</dbReference>
<dbReference type="GO" id="GO:0004252">
    <property type="term" value="F:serine-type endopeptidase activity"/>
    <property type="evidence" value="ECO:0007669"/>
    <property type="project" value="InterPro"/>
</dbReference>
<dbReference type="Gene3D" id="2.40.10.120">
    <property type="match status" value="1"/>
</dbReference>
<dbReference type="GO" id="GO:0006508">
    <property type="term" value="P:proteolysis"/>
    <property type="evidence" value="ECO:0007669"/>
    <property type="project" value="UniProtKB-KW"/>
</dbReference>
<protein>
    <recommendedName>
        <fullName evidence="4">PDZ domain-containing protein</fullName>
    </recommendedName>
</protein>
<dbReference type="InterPro" id="IPR051201">
    <property type="entry name" value="Chloro_Bact_Ser_Proteases"/>
</dbReference>
<dbReference type="Pfam" id="PF13180">
    <property type="entry name" value="PDZ_2"/>
    <property type="match status" value="1"/>
</dbReference>
<keyword evidence="2" id="KW-0378">Hydrolase</keyword>
<dbReference type="SUPFAM" id="SSF50156">
    <property type="entry name" value="PDZ domain-like"/>
    <property type="match status" value="1"/>
</dbReference>
<evidence type="ECO:0000313" key="5">
    <source>
        <dbReference type="EMBL" id="SUZ75225.1"/>
    </source>
</evidence>
<dbReference type="SMART" id="SM00228">
    <property type="entry name" value="PDZ"/>
    <property type="match status" value="1"/>
</dbReference>
<dbReference type="PANTHER" id="PTHR43343">
    <property type="entry name" value="PEPTIDASE S12"/>
    <property type="match status" value="1"/>
</dbReference>
<sequence length="380" mass="39639">MIETLRQAIKMRYLLAVVMFAILAAVACSSDPTATAEPATSEQPASQSSTEGGSETVAMLQLPNIADTVERVRPAVVSIVAQTVSRDRFGRQSTGFGSGTGVIFDESGLVLTNNHVIEGGLKITVTQDDGTQVEAEIIGADLLSDLAVLRLPGDGYPSLPLRENGSLRAGDWVIAIGNALALPGGPTVTVGVVSALGRSIESTPGVTLYDLIQTDTSINPGNSGGPLIDLGGNLVGINTVVLRGSSGVSVEGIGFAVDVETAQQVALQLVELGHVRWAWMGVFLADLSPEVAAQVGLPIREGVIIQNTLVDGPSDRAGIHPGDIVVKIDGHDIATVSDLTRLLKQEFKAGQDVEVEVFRVVDGQSSTKVLVLELGERPQQ</sequence>
<dbReference type="PANTHER" id="PTHR43343:SF3">
    <property type="entry name" value="PROTEASE DO-LIKE 8, CHLOROPLASTIC"/>
    <property type="match status" value="1"/>
</dbReference>
<reference evidence="5" key="1">
    <citation type="submission" date="2018-05" db="EMBL/GenBank/DDBJ databases">
        <authorList>
            <person name="Lanie J.A."/>
            <person name="Ng W.-L."/>
            <person name="Kazmierczak K.M."/>
            <person name="Andrzejewski T.M."/>
            <person name="Davidsen T.M."/>
            <person name="Wayne K.J."/>
            <person name="Tettelin H."/>
            <person name="Glass J.I."/>
            <person name="Rusch D."/>
            <person name="Podicherti R."/>
            <person name="Tsui H.-C.T."/>
            <person name="Winkler M.E."/>
        </authorList>
    </citation>
    <scope>NUCLEOTIDE SEQUENCE</scope>
</reference>
<feature type="region of interest" description="Disordered" evidence="3">
    <location>
        <begin position="33"/>
        <end position="54"/>
    </location>
</feature>
<keyword evidence="1" id="KW-0645">Protease</keyword>
<evidence type="ECO:0000256" key="2">
    <source>
        <dbReference type="ARBA" id="ARBA00022801"/>
    </source>
</evidence>
<evidence type="ECO:0000256" key="1">
    <source>
        <dbReference type="ARBA" id="ARBA00022670"/>
    </source>
</evidence>
<dbReference type="PRINTS" id="PR00834">
    <property type="entry name" value="PROTEASES2C"/>
</dbReference>
<dbReference type="Gene3D" id="2.30.42.10">
    <property type="match status" value="1"/>
</dbReference>
<dbReference type="InterPro" id="IPR001478">
    <property type="entry name" value="PDZ"/>
</dbReference>
<accession>A0A381Q7B6</accession>
<feature type="domain" description="PDZ" evidence="4">
    <location>
        <begin position="284"/>
        <end position="340"/>
    </location>
</feature>
<dbReference type="PROSITE" id="PS50106">
    <property type="entry name" value="PDZ"/>
    <property type="match status" value="1"/>
</dbReference>
<dbReference type="PROSITE" id="PS51257">
    <property type="entry name" value="PROKAR_LIPOPROTEIN"/>
    <property type="match status" value="1"/>
</dbReference>
<dbReference type="AlphaFoldDB" id="A0A381Q7B6"/>